<comment type="catalytic activity">
    <reaction evidence="1 7">
        <text>Hydrolysis of terminal non-reducing beta-D-galactose residues in beta-D-galactosides.</text>
        <dbReference type="EC" id="3.2.1.23"/>
    </reaction>
</comment>
<evidence type="ECO:0000259" key="8">
    <source>
        <dbReference type="SMART" id="SM01038"/>
    </source>
</evidence>
<dbReference type="SUPFAM" id="SSF74650">
    <property type="entry name" value="Galactose mutarotase-like"/>
    <property type="match status" value="1"/>
</dbReference>
<dbReference type="SUPFAM" id="SSF51445">
    <property type="entry name" value="(Trans)glycosidases"/>
    <property type="match status" value="1"/>
</dbReference>
<name>A0A133MUY4_CLOPF</name>
<dbReference type="Pfam" id="PF02836">
    <property type="entry name" value="Glyco_hydro_2_C"/>
    <property type="match status" value="1"/>
</dbReference>
<feature type="domain" description="Beta galactosidase small chain/" evidence="8">
    <location>
        <begin position="741"/>
        <end position="1009"/>
    </location>
</feature>
<protein>
    <recommendedName>
        <fullName evidence="3 7">Beta-galactosidase</fullName>
        <ecNumber evidence="3 7">3.2.1.23</ecNumber>
    </recommendedName>
    <alternativeName>
        <fullName evidence="6 7">Lactase</fullName>
    </alternativeName>
</protein>
<dbReference type="EMBL" id="LRPU01000154">
    <property type="protein sequence ID" value="KXA07844.1"/>
    <property type="molecule type" value="Genomic_DNA"/>
</dbReference>
<evidence type="ECO:0000256" key="4">
    <source>
        <dbReference type="ARBA" id="ARBA00022801"/>
    </source>
</evidence>
<dbReference type="Pfam" id="PF02837">
    <property type="entry name" value="Glyco_hydro_2_N"/>
    <property type="match status" value="1"/>
</dbReference>
<dbReference type="InterPro" id="IPR023230">
    <property type="entry name" value="Glyco_hydro_2_CS"/>
</dbReference>
<dbReference type="InterPro" id="IPR006103">
    <property type="entry name" value="Glyco_hydro_2_cat"/>
</dbReference>
<dbReference type="InterPro" id="IPR006102">
    <property type="entry name" value="Ig-like_GH2"/>
</dbReference>
<accession>A0A133MUY4</accession>
<dbReference type="Proteomes" id="UP000070646">
    <property type="component" value="Unassembled WGS sequence"/>
</dbReference>
<dbReference type="InterPro" id="IPR014718">
    <property type="entry name" value="GH-type_carb-bd"/>
</dbReference>
<dbReference type="PANTHER" id="PTHR46323">
    <property type="entry name" value="BETA-GALACTOSIDASE"/>
    <property type="match status" value="1"/>
</dbReference>
<evidence type="ECO:0000256" key="1">
    <source>
        <dbReference type="ARBA" id="ARBA00001412"/>
    </source>
</evidence>
<dbReference type="Pfam" id="PF00703">
    <property type="entry name" value="Glyco_hydro_2"/>
    <property type="match status" value="1"/>
</dbReference>
<dbReference type="AlphaFoldDB" id="A0A133MUY4"/>
<dbReference type="InterPro" id="IPR036156">
    <property type="entry name" value="Beta-gal/glucu_dom_sf"/>
</dbReference>
<dbReference type="InterPro" id="IPR011013">
    <property type="entry name" value="Gal_mutarotase_sf_dom"/>
</dbReference>
<dbReference type="SMART" id="SM01038">
    <property type="entry name" value="Bgal_small_N"/>
    <property type="match status" value="1"/>
</dbReference>
<gene>
    <name evidence="9" type="ORF">HMPREF3222_02581</name>
</gene>
<evidence type="ECO:0000256" key="7">
    <source>
        <dbReference type="RuleBase" id="RU361154"/>
    </source>
</evidence>
<dbReference type="GO" id="GO:0009341">
    <property type="term" value="C:beta-galactosidase complex"/>
    <property type="evidence" value="ECO:0007669"/>
    <property type="project" value="InterPro"/>
</dbReference>
<organism evidence="9 10">
    <name type="scientific">Clostridium perfringens</name>
    <dbReference type="NCBI Taxonomy" id="1502"/>
    <lineage>
        <taxon>Bacteria</taxon>
        <taxon>Bacillati</taxon>
        <taxon>Bacillota</taxon>
        <taxon>Clostridia</taxon>
        <taxon>Eubacteriales</taxon>
        <taxon>Clostridiaceae</taxon>
        <taxon>Clostridium</taxon>
    </lineage>
</organism>
<dbReference type="PRINTS" id="PR00132">
    <property type="entry name" value="GLHYDRLASE2"/>
</dbReference>
<dbReference type="InterPro" id="IPR004199">
    <property type="entry name" value="B-gal_small/dom_5"/>
</dbReference>
<keyword evidence="4 7" id="KW-0378">Hydrolase</keyword>
<dbReference type="GO" id="GO:0004565">
    <property type="term" value="F:beta-galactosidase activity"/>
    <property type="evidence" value="ECO:0007669"/>
    <property type="project" value="UniProtKB-EC"/>
</dbReference>
<dbReference type="InterPro" id="IPR013783">
    <property type="entry name" value="Ig-like_fold"/>
</dbReference>
<evidence type="ECO:0000256" key="3">
    <source>
        <dbReference type="ARBA" id="ARBA00012756"/>
    </source>
</evidence>
<dbReference type="SUPFAM" id="SSF49785">
    <property type="entry name" value="Galactose-binding domain-like"/>
    <property type="match status" value="1"/>
</dbReference>
<dbReference type="InterPro" id="IPR050347">
    <property type="entry name" value="Bact_Beta-galactosidase"/>
</dbReference>
<dbReference type="PANTHER" id="PTHR46323:SF2">
    <property type="entry name" value="BETA-GALACTOSIDASE"/>
    <property type="match status" value="1"/>
</dbReference>
<evidence type="ECO:0000313" key="10">
    <source>
        <dbReference type="Proteomes" id="UP000070646"/>
    </source>
</evidence>
<dbReference type="EC" id="3.2.1.23" evidence="3 7"/>
<dbReference type="GO" id="GO:0005990">
    <property type="term" value="P:lactose catabolic process"/>
    <property type="evidence" value="ECO:0007669"/>
    <property type="project" value="TreeGrafter"/>
</dbReference>
<dbReference type="Gene3D" id="3.20.20.80">
    <property type="entry name" value="Glycosidases"/>
    <property type="match status" value="1"/>
</dbReference>
<proteinExistence type="inferred from homology"/>
<dbReference type="Gene3D" id="2.60.120.260">
    <property type="entry name" value="Galactose-binding domain-like"/>
    <property type="match status" value="1"/>
</dbReference>
<comment type="caution">
    <text evidence="9">The sequence shown here is derived from an EMBL/GenBank/DDBJ whole genome shotgun (WGS) entry which is preliminary data.</text>
</comment>
<evidence type="ECO:0000256" key="6">
    <source>
        <dbReference type="ARBA" id="ARBA00032230"/>
    </source>
</evidence>
<dbReference type="PATRIC" id="fig|1502.174.peg.2600"/>
<dbReference type="InterPro" id="IPR008979">
    <property type="entry name" value="Galactose-bd-like_sf"/>
</dbReference>
<dbReference type="InterPro" id="IPR006104">
    <property type="entry name" value="Glyco_hydro_2_N"/>
</dbReference>
<dbReference type="GO" id="GO:0030246">
    <property type="term" value="F:carbohydrate binding"/>
    <property type="evidence" value="ECO:0007669"/>
    <property type="project" value="InterPro"/>
</dbReference>
<dbReference type="InterPro" id="IPR006101">
    <property type="entry name" value="Glyco_hydro_2"/>
</dbReference>
<dbReference type="SUPFAM" id="SSF49303">
    <property type="entry name" value="beta-Galactosidase/glucuronidase domain"/>
    <property type="match status" value="1"/>
</dbReference>
<evidence type="ECO:0000256" key="2">
    <source>
        <dbReference type="ARBA" id="ARBA00007401"/>
    </source>
</evidence>
<sequence>MYWEGKMILKNEYHEDISKLHVNMMPRRSYYVPFVDTDEALNIKDRSKQVNFFSLNGKWEFNYFDSLQKVKEFDDINQISFSDNIDVPSLWQLNGYDYNQYTNVKYPIPFDPPFVPINNPCGIYKRDFEIEILPENYDYNINFEGVDSCFYFWINDNFVGYSQISHSISEFDITEFLVKGKNTIKVLVLKWCDGTYFEDQDKFRMSGIFRDVYILRRAKERIVDYKITQSIDFSAKEGKLDLEVLSNIGNPKGKYYLLNPNNHMIASGNIDNNKVQINIKDVELWSVEIPNLYTLLIETEHEVIKERIGMREIKIENSILKINNKKIKLRGVNHHDSNPTKGYVMTYDDMILDLKIMKECNVNSIRTAHYPKSPIFYELCDEYGFYVMSEADIEIHGVVELYGLGYLDNYNMIADDKVYEKVVIDRVDSSIVPFKNKSCIFMWSLGNESGFGCNFERGLEYARKLDPTRPLHYEGAHYASKERENDFTNIDVISRMYISIEEIKDYFAKGIDKPLILCEYAHAMGNGPGGLQDYDEMIQKYDQFAGAYVWEWCDHAILINEDVNGKKAYGYGGDFEEENHDGNFCVDGLVYPDRTPHTGLLEYKNINRPIRAIEFDEVKKRVKLKNMLDFRDVGEFLDVTYKVFLDGEIIFGDYIDIESLKAKEEKWYDLSLSELPKGIITILFEYKVKNNNHLYEKGEVLGFDNFIIKNGVDNISSVDKIIKSTINEQKFYVEETVNKIKVINNEFIYSYNKNTGSFDFIQTLGETFIDDPMKFIIWRAPTDNDRKIKNLWIEAGFNQITTRVYNSKIKEFSNRVEITSDLSLIPPYRERVLDINVTWSIYSEGLIKCNVKGNKNMKTPYLPRFGVELKLNKSYEEVSYFGFGPHENYVDKNSSCYLGRFNSKVSEMHEDYIRPQENGSHHYCREVAINNEKGKVYVLSENDFAFNVSHFSLNQLSNTNHNFELHEEEATYLIVDYKQSGIGSNSCGPDLDEEYRVNEKEFSCDFYLKFVKENI</sequence>
<dbReference type="Gene3D" id="2.60.40.10">
    <property type="entry name" value="Immunoglobulins"/>
    <property type="match status" value="2"/>
</dbReference>
<dbReference type="InterPro" id="IPR017853">
    <property type="entry name" value="GH"/>
</dbReference>
<dbReference type="Pfam" id="PF02929">
    <property type="entry name" value="Bgal_small_N"/>
    <property type="match status" value="1"/>
</dbReference>
<evidence type="ECO:0000256" key="5">
    <source>
        <dbReference type="ARBA" id="ARBA00023295"/>
    </source>
</evidence>
<evidence type="ECO:0000313" key="9">
    <source>
        <dbReference type="EMBL" id="KXA07844.1"/>
    </source>
</evidence>
<comment type="similarity">
    <text evidence="2 7">Belongs to the glycosyl hydrolase 2 family.</text>
</comment>
<dbReference type="PROSITE" id="PS00719">
    <property type="entry name" value="GLYCOSYL_HYDROL_F2_1"/>
    <property type="match status" value="1"/>
</dbReference>
<reference evidence="9 10" key="1">
    <citation type="submission" date="2016-01" db="EMBL/GenBank/DDBJ databases">
        <authorList>
            <person name="Oliw E.H."/>
        </authorList>
    </citation>
    <scope>NUCLEOTIDE SEQUENCE [LARGE SCALE GENOMIC DNA]</scope>
    <source>
        <strain evidence="9 10">MJR7757A</strain>
    </source>
</reference>
<keyword evidence="5 7" id="KW-0326">Glycosidase</keyword>
<dbReference type="Gene3D" id="2.70.98.10">
    <property type="match status" value="1"/>
</dbReference>